<name>A0A0A2VUN4_BEABA</name>
<keyword evidence="1" id="KW-1133">Transmembrane helix</keyword>
<dbReference type="SUPFAM" id="SSF53850">
    <property type="entry name" value="Periplasmic binding protein-like II"/>
    <property type="match status" value="1"/>
</dbReference>
<evidence type="ECO:0000259" key="2">
    <source>
        <dbReference type="Pfam" id="PF04069"/>
    </source>
</evidence>
<protein>
    <submittedName>
        <fullName evidence="3">Putative osmoprotectant uptake system substrate-binding protein osmF</fullName>
    </submittedName>
</protein>
<keyword evidence="1" id="KW-0472">Membrane</keyword>
<dbReference type="STRING" id="1245745.A0A0A2VUN4"/>
<feature type="transmembrane region" description="Helical" evidence="1">
    <location>
        <begin position="277"/>
        <end position="298"/>
    </location>
</feature>
<dbReference type="InterPro" id="IPR007210">
    <property type="entry name" value="ABC_Gly_betaine_transp_sub-bd"/>
</dbReference>
<evidence type="ECO:0000313" key="3">
    <source>
        <dbReference type="EMBL" id="KGQ11333.1"/>
    </source>
</evidence>
<dbReference type="GO" id="GO:0043190">
    <property type="term" value="C:ATP-binding cassette (ABC) transporter complex"/>
    <property type="evidence" value="ECO:0007669"/>
    <property type="project" value="InterPro"/>
</dbReference>
<evidence type="ECO:0000256" key="1">
    <source>
        <dbReference type="SAM" id="Phobius"/>
    </source>
</evidence>
<feature type="transmembrane region" description="Helical" evidence="1">
    <location>
        <begin position="344"/>
        <end position="364"/>
    </location>
</feature>
<comment type="caution">
    <text evidence="3">The sequence shown here is derived from an EMBL/GenBank/DDBJ whole genome shotgun (WGS) entry which is preliminary data.</text>
</comment>
<accession>A0A0A2VUN4</accession>
<dbReference type="GO" id="GO:0022857">
    <property type="term" value="F:transmembrane transporter activity"/>
    <property type="evidence" value="ECO:0007669"/>
    <property type="project" value="InterPro"/>
</dbReference>
<dbReference type="EMBL" id="ANFO01000226">
    <property type="protein sequence ID" value="KGQ11333.1"/>
    <property type="molecule type" value="Genomic_DNA"/>
</dbReference>
<evidence type="ECO:0000313" key="4">
    <source>
        <dbReference type="Proteomes" id="UP000030106"/>
    </source>
</evidence>
<dbReference type="CDD" id="cd13616">
    <property type="entry name" value="PBP2_OsmF"/>
    <property type="match status" value="1"/>
</dbReference>
<feature type="transmembrane region" description="Helical" evidence="1">
    <location>
        <begin position="318"/>
        <end position="337"/>
    </location>
</feature>
<dbReference type="Gene3D" id="3.40.190.10">
    <property type="entry name" value="Periplasmic binding protein-like II"/>
    <property type="match status" value="1"/>
</dbReference>
<proteinExistence type="predicted"/>
<feature type="transmembrane region" description="Helical" evidence="1">
    <location>
        <begin position="410"/>
        <end position="429"/>
    </location>
</feature>
<dbReference type="HOGENOM" id="CLU_453391_0_0_1"/>
<dbReference type="FunFam" id="3.40.190.120:FF:000001">
    <property type="entry name" value="Amine ABC transporter substrate-binding protein"/>
    <property type="match status" value="1"/>
</dbReference>
<dbReference type="AlphaFoldDB" id="A0A0A2VUN4"/>
<feature type="transmembrane region" description="Helical" evidence="1">
    <location>
        <begin position="384"/>
        <end position="403"/>
    </location>
</feature>
<gene>
    <name evidence="3" type="ORF">BBAD15_g2929</name>
</gene>
<dbReference type="Proteomes" id="UP000030106">
    <property type="component" value="Unassembled WGS sequence"/>
</dbReference>
<dbReference type="Pfam" id="PF04069">
    <property type="entry name" value="OpuAC"/>
    <property type="match status" value="1"/>
</dbReference>
<keyword evidence="1" id="KW-0812">Transmembrane</keyword>
<feature type="domain" description="ABC-type glycine betaine transport system substrate-binding" evidence="2">
    <location>
        <begin position="11"/>
        <end position="271"/>
    </location>
</feature>
<reference evidence="3 4" key="1">
    <citation type="submission" date="2012-10" db="EMBL/GenBank/DDBJ databases">
        <title>Genome sequencing and analysis of entomopathogenic fungi Beauveria bassiana D1-5.</title>
        <authorList>
            <person name="Li Q."/>
            <person name="Wang L."/>
            <person name="Zhang Z."/>
            <person name="Wang Q."/>
            <person name="Ren J."/>
            <person name="Wang M."/>
            <person name="Xu W."/>
            <person name="Wang J."/>
            <person name="Lu Y."/>
            <person name="Du Q."/>
            <person name="Sun Z."/>
        </authorList>
    </citation>
    <scope>NUCLEOTIDE SEQUENCE [LARGE SCALE GENOMIC DNA]</scope>
    <source>
        <strain evidence="3 4">D1-5</strain>
    </source>
</reference>
<organism evidence="3 4">
    <name type="scientific">Beauveria bassiana D1-5</name>
    <dbReference type="NCBI Taxonomy" id="1245745"/>
    <lineage>
        <taxon>Eukaryota</taxon>
        <taxon>Fungi</taxon>
        <taxon>Dikarya</taxon>
        <taxon>Ascomycota</taxon>
        <taxon>Pezizomycotina</taxon>
        <taxon>Sordariomycetes</taxon>
        <taxon>Hypocreomycetidae</taxon>
        <taxon>Hypocreales</taxon>
        <taxon>Cordycipitaceae</taxon>
        <taxon>Beauveria</taxon>
    </lineage>
</organism>
<dbReference type="Gene3D" id="3.40.190.120">
    <property type="entry name" value="Osmoprotection protein (prox), domain 2"/>
    <property type="match status" value="1"/>
</dbReference>
<sequence length="602" mass="64438">MLATGAQAAEPVKVGSKIDTEGSLLGNIILQVLESHDVKTVNKVQLGTTPVVRGAITSGELDIYPEYTGNGAFFFKTENDPAWKDAQKGYEKVKQLDYDKNHLVWLTPAPANNTYTIAVRKDLAEKNHLVSLADLSEYLKKGGTFKLAASAEFIERSDALPAFEKAYGFKLEQSQLLSLAGGDTAVTIKAAAQQTSGVNAAMAYGTDGPVAALGLETLTDPKGVQAVSAPTAVVREAVLKEYPQIGDWLKPVFTSLDQKTLQQLNAKIAVEACWRRVLVLLPLVLLLAAAWMLLPIINNAPNRLVSGEPLGITQLPGTLHYWLALPFLMLAGLTLAPGRALTQLVIIAIGELLFIGLLLLLGHIASQFALEGSSLARTSPGSGLWLMLAVCLLLCADAANRLTANPLWRLLLNLQIWIVPVVLLATGYFSDLSLMKEYVNRQDVFDDALSHCALRGAVRAAYCAPGRPCRLAAVARENRRERDWRRACANCAGALCAIAAGARRSGGFAAGATQHCGKRAGHGHVAGANFLASGSPAGVAGAAAQLTGGLCADYRDGRYRRADWCGRIWLDYFPGAVEQRAGFGSAWRDAGYRPGGDRRRAI</sequence>